<sequence length="99" mass="11735">MKQNNIDLLTDVFPDAISDDFKAEFFEGMVSMAYHLNIDGRKLAEQLAYEYMKYIYENISTSNAFIRSHTGYKRTTVENFKLKYEKTRLTQPKKTNKYI</sequence>
<name>A0A3B0W7P1_9ZZZZ</name>
<organism evidence="1">
    <name type="scientific">hydrothermal vent metagenome</name>
    <dbReference type="NCBI Taxonomy" id="652676"/>
    <lineage>
        <taxon>unclassified sequences</taxon>
        <taxon>metagenomes</taxon>
        <taxon>ecological metagenomes</taxon>
    </lineage>
</organism>
<accession>A0A3B0W7P1</accession>
<reference evidence="1" key="1">
    <citation type="submission" date="2018-06" db="EMBL/GenBank/DDBJ databases">
        <authorList>
            <person name="Zhirakovskaya E."/>
        </authorList>
    </citation>
    <scope>NUCLEOTIDE SEQUENCE</scope>
</reference>
<evidence type="ECO:0000313" key="1">
    <source>
        <dbReference type="EMBL" id="VAW46697.1"/>
    </source>
</evidence>
<protein>
    <submittedName>
        <fullName evidence="1">Uncharacterized protein</fullName>
    </submittedName>
</protein>
<gene>
    <name evidence="1" type="ORF">MNBD_GAMMA02-1624</name>
</gene>
<dbReference type="AlphaFoldDB" id="A0A3B0W7P1"/>
<dbReference type="EMBL" id="UOFA01000300">
    <property type="protein sequence ID" value="VAW46697.1"/>
    <property type="molecule type" value="Genomic_DNA"/>
</dbReference>
<proteinExistence type="predicted"/>